<feature type="compositionally biased region" description="Acidic residues" evidence="1">
    <location>
        <begin position="232"/>
        <end position="250"/>
    </location>
</feature>
<feature type="compositionally biased region" description="Polar residues" evidence="1">
    <location>
        <begin position="1"/>
        <end position="12"/>
    </location>
</feature>
<evidence type="ECO:0000256" key="1">
    <source>
        <dbReference type="SAM" id="MobiDB-lite"/>
    </source>
</evidence>
<feature type="region of interest" description="Disordered" evidence="1">
    <location>
        <begin position="1"/>
        <end position="20"/>
    </location>
</feature>
<sequence length="250" mass="27932">LQTQKSSLTTKSQRADNYETLANQEMMEPLPLVKLSLTSEMVITNKLGALDPLLKTALTEDIISQWKGQTEGNKHYATLANVENLIKKVIGADNKVKTDFLATLKKLDSEITDIGQLFTKKEPQEVIKLILKYEYDQLTDGSETADEKKAKTQQERKIKKLLGKTASETLKAEEITQVLYEVAIGSKTLSSKALKADLSEYETSESPAKENAEVTKKPFHHKIGGKKTSEGEERDESETESGHDEEEDDK</sequence>
<keyword evidence="3" id="KW-1185">Reference proteome</keyword>
<feature type="region of interest" description="Disordered" evidence="1">
    <location>
        <begin position="199"/>
        <end position="250"/>
    </location>
</feature>
<comment type="caution">
    <text evidence="2">The sequence shown here is derived from an EMBL/GenBank/DDBJ whole genome shotgun (WGS) entry which is preliminary data.</text>
</comment>
<gene>
    <name evidence="2" type="ORF">GMARGA_LOCUS41766</name>
</gene>
<accession>A0ABN7XEA0</accession>
<dbReference type="Proteomes" id="UP000789901">
    <property type="component" value="Unassembled WGS sequence"/>
</dbReference>
<dbReference type="EMBL" id="CAJVQB010118016">
    <property type="protein sequence ID" value="CAG8852945.1"/>
    <property type="molecule type" value="Genomic_DNA"/>
</dbReference>
<evidence type="ECO:0000313" key="3">
    <source>
        <dbReference type="Proteomes" id="UP000789901"/>
    </source>
</evidence>
<name>A0ABN7XEA0_GIGMA</name>
<proteinExistence type="predicted"/>
<feature type="non-terminal residue" evidence="2">
    <location>
        <position position="1"/>
    </location>
</feature>
<evidence type="ECO:0000313" key="2">
    <source>
        <dbReference type="EMBL" id="CAG8852945.1"/>
    </source>
</evidence>
<feature type="compositionally biased region" description="Basic and acidic residues" evidence="1">
    <location>
        <begin position="207"/>
        <end position="216"/>
    </location>
</feature>
<reference evidence="2 3" key="1">
    <citation type="submission" date="2021-06" db="EMBL/GenBank/DDBJ databases">
        <authorList>
            <person name="Kallberg Y."/>
            <person name="Tangrot J."/>
            <person name="Rosling A."/>
        </authorList>
    </citation>
    <scope>NUCLEOTIDE SEQUENCE [LARGE SCALE GENOMIC DNA]</scope>
    <source>
        <strain evidence="2 3">120-4 pot B 10/14</strain>
    </source>
</reference>
<organism evidence="2 3">
    <name type="scientific">Gigaspora margarita</name>
    <dbReference type="NCBI Taxonomy" id="4874"/>
    <lineage>
        <taxon>Eukaryota</taxon>
        <taxon>Fungi</taxon>
        <taxon>Fungi incertae sedis</taxon>
        <taxon>Mucoromycota</taxon>
        <taxon>Glomeromycotina</taxon>
        <taxon>Glomeromycetes</taxon>
        <taxon>Diversisporales</taxon>
        <taxon>Gigasporaceae</taxon>
        <taxon>Gigaspora</taxon>
    </lineage>
</organism>
<protein>
    <submittedName>
        <fullName evidence="2">4289_t:CDS:1</fullName>
    </submittedName>
</protein>